<feature type="compositionally biased region" description="Basic and acidic residues" evidence="1">
    <location>
        <begin position="14"/>
        <end position="53"/>
    </location>
</feature>
<proteinExistence type="predicted"/>
<evidence type="ECO:0000256" key="1">
    <source>
        <dbReference type="SAM" id="MobiDB-lite"/>
    </source>
</evidence>
<dbReference type="AlphaFoldDB" id="A0A6J7EUZ2"/>
<feature type="compositionally biased region" description="Low complexity" evidence="1">
    <location>
        <begin position="67"/>
        <end position="76"/>
    </location>
</feature>
<organism evidence="2">
    <name type="scientific">freshwater metagenome</name>
    <dbReference type="NCBI Taxonomy" id="449393"/>
    <lineage>
        <taxon>unclassified sequences</taxon>
        <taxon>metagenomes</taxon>
        <taxon>ecological metagenomes</taxon>
    </lineage>
</organism>
<evidence type="ECO:0000313" key="2">
    <source>
        <dbReference type="EMBL" id="CAB4884875.1"/>
    </source>
</evidence>
<dbReference type="EMBL" id="CAFBLX010000052">
    <property type="protein sequence ID" value="CAB4884875.1"/>
    <property type="molecule type" value="Genomic_DNA"/>
</dbReference>
<protein>
    <submittedName>
        <fullName evidence="2">Unannotated protein</fullName>
    </submittedName>
</protein>
<accession>A0A6J7EUZ2</accession>
<sequence>MIFEELVAIATGVERDREYHRHREGAGGEPHGDAARDRRTIGRHQGDDNRAEYRQNPQDGQPGQCHRTTTISTTRTAPANIANA</sequence>
<gene>
    <name evidence="2" type="ORF">UFOPK3472_01079</name>
</gene>
<feature type="region of interest" description="Disordered" evidence="1">
    <location>
        <begin position="14"/>
        <end position="84"/>
    </location>
</feature>
<reference evidence="2" key="1">
    <citation type="submission" date="2020-05" db="EMBL/GenBank/DDBJ databases">
        <authorList>
            <person name="Chiriac C."/>
            <person name="Salcher M."/>
            <person name="Ghai R."/>
            <person name="Kavagutti S V."/>
        </authorList>
    </citation>
    <scope>NUCLEOTIDE SEQUENCE</scope>
</reference>
<name>A0A6J7EUZ2_9ZZZZ</name>